<organism evidence="4">
    <name type="scientific">Bradyrhizobium diazoefficiens</name>
    <dbReference type="NCBI Taxonomy" id="1355477"/>
    <lineage>
        <taxon>Bacteria</taxon>
        <taxon>Pseudomonadati</taxon>
        <taxon>Pseudomonadota</taxon>
        <taxon>Alphaproteobacteria</taxon>
        <taxon>Hyphomicrobiales</taxon>
        <taxon>Nitrobacteraceae</taxon>
        <taxon>Bradyrhizobium</taxon>
    </lineage>
</organism>
<reference evidence="3" key="3">
    <citation type="submission" date="2020-05" db="EMBL/GenBank/DDBJ databases">
        <title>Complete genome sequence of Bradyrhizobium diazoefficiens XF4 isolated from soybean nodule.</title>
        <authorList>
            <person name="Noda R."/>
            <person name="Kakizaki K."/>
            <person name="Minamisawa K."/>
        </authorList>
    </citation>
    <scope>NUCLEOTIDE SEQUENCE</scope>
    <source>
        <strain evidence="3">XF4</strain>
    </source>
</reference>
<dbReference type="AlphaFoldDB" id="A0A810CST7"/>
<evidence type="ECO:0000313" key="3">
    <source>
        <dbReference type="EMBL" id="BCE48762.1"/>
    </source>
</evidence>
<feature type="transmembrane region" description="Helical" evidence="1">
    <location>
        <begin position="12"/>
        <end position="33"/>
    </location>
</feature>
<name>A0A810CST7_9BRAD</name>
<dbReference type="EMBL" id="AP023094">
    <property type="protein sequence ID" value="BCE48762.1"/>
    <property type="molecule type" value="Genomic_DNA"/>
</dbReference>
<dbReference type="EMBL" id="AP023091">
    <property type="protein sequence ID" value="BCE22498.1"/>
    <property type="molecule type" value="Genomic_DNA"/>
</dbReference>
<accession>A0A810CST7</accession>
<reference evidence="2" key="1">
    <citation type="submission" date="2020-05" db="EMBL/GenBank/DDBJ databases">
        <title>Complete genome sequence of Bradyrhizobium diazoefficiens XF1 isolated from soybean nodule.</title>
        <authorList>
            <person name="Noda R."/>
            <person name="Kakizaki K."/>
            <person name="Minamisawa K."/>
        </authorList>
    </citation>
    <scope>NUCLEOTIDE SEQUENCE</scope>
    <source>
        <strain evidence="2">XF1</strain>
    </source>
</reference>
<keyword evidence="1" id="KW-1133">Transmembrane helix</keyword>
<dbReference type="EMBL" id="AP023099">
    <property type="protein sequence ID" value="BCE92277.1"/>
    <property type="molecule type" value="Genomic_DNA"/>
</dbReference>
<reference evidence="4" key="2">
    <citation type="submission" date="2020-05" db="EMBL/GenBank/DDBJ databases">
        <title>Complete genome sequence of Bradyrhizobium diazoefficiens XF10 isolated from soybean nodule.</title>
        <authorList>
            <person name="Noda R."/>
            <person name="Kakizaki K."/>
            <person name="Minamisawa K."/>
        </authorList>
    </citation>
    <scope>NUCLEOTIDE SEQUENCE</scope>
    <source>
        <strain evidence="4">XF10</strain>
    </source>
</reference>
<gene>
    <name evidence="4" type="ORF">XF10B_50750</name>
    <name evidence="2" type="ORF">XF1B_51790</name>
    <name evidence="3" type="ORF">XF4B_51110</name>
</gene>
<evidence type="ECO:0000313" key="4">
    <source>
        <dbReference type="EMBL" id="BCE92277.1"/>
    </source>
</evidence>
<sequence length="209" mass="22560">MDFLEKNWALIAANPIPFIAAAILVGGFVWAYASIHFSSQIANAKGQAELAEKQRDDFKNKLAVSTPDEAKTKLDRLEGELKGLNKIISVTIGYPWAPLAGRQIDDLAAALAKLEKHRVQIMYANQLGKDLAQTLFQAFQKAGWEGATFSDGGGAHLGIIAGAGAKKAALLKQAIETTTRLHVELDKPTVPEYGDLVYLFVGTNANENP</sequence>
<proteinExistence type="predicted"/>
<evidence type="ECO:0000313" key="2">
    <source>
        <dbReference type="EMBL" id="BCE22498.1"/>
    </source>
</evidence>
<keyword evidence="1" id="KW-0472">Membrane</keyword>
<evidence type="ECO:0000256" key="1">
    <source>
        <dbReference type="SAM" id="Phobius"/>
    </source>
</evidence>
<keyword evidence="1" id="KW-0812">Transmembrane</keyword>
<protein>
    <submittedName>
        <fullName evidence="4">Uncharacterized protein</fullName>
    </submittedName>
</protein>